<evidence type="ECO:0000313" key="1">
    <source>
        <dbReference type="EMBL" id="THF51789.1"/>
    </source>
</evidence>
<evidence type="ECO:0000313" key="2">
    <source>
        <dbReference type="Proteomes" id="UP000307507"/>
    </source>
</evidence>
<dbReference type="AlphaFoldDB" id="A0A4S4A1I4"/>
<dbReference type="RefSeq" id="WP_136402773.1">
    <property type="nucleotide sequence ID" value="NZ_SSNZ01000002.1"/>
</dbReference>
<dbReference type="EMBL" id="SSNZ01000002">
    <property type="protein sequence ID" value="THF51789.1"/>
    <property type="molecule type" value="Genomic_DNA"/>
</dbReference>
<proteinExistence type="predicted"/>
<reference evidence="1 2" key="1">
    <citation type="submission" date="2019-04" db="EMBL/GenBank/DDBJ databases">
        <title>Flavobacterium sp. nov. isolated from construction timber.</title>
        <authorList>
            <person name="Lin S.-Y."/>
            <person name="Chang C.-T."/>
            <person name="Young C.-C."/>
        </authorList>
    </citation>
    <scope>NUCLEOTIDE SEQUENCE [LARGE SCALE GENOMIC DNA]</scope>
    <source>
        <strain evidence="1 2">CC-CTC003</strain>
    </source>
</reference>
<organism evidence="1 2">
    <name type="scientific">Flavobacterium supellecticarium</name>
    <dbReference type="NCBI Taxonomy" id="2565924"/>
    <lineage>
        <taxon>Bacteria</taxon>
        <taxon>Pseudomonadati</taxon>
        <taxon>Bacteroidota</taxon>
        <taxon>Flavobacteriia</taxon>
        <taxon>Flavobacteriales</taxon>
        <taxon>Flavobacteriaceae</taxon>
        <taxon>Flavobacterium</taxon>
    </lineage>
</organism>
<comment type="caution">
    <text evidence="1">The sequence shown here is derived from an EMBL/GenBank/DDBJ whole genome shotgun (WGS) entry which is preliminary data.</text>
</comment>
<accession>A0A4S4A1I4</accession>
<protein>
    <submittedName>
        <fullName evidence="1">Uncharacterized protein</fullName>
    </submittedName>
</protein>
<dbReference type="Proteomes" id="UP000307507">
    <property type="component" value="Unassembled WGS sequence"/>
</dbReference>
<gene>
    <name evidence="1" type="ORF">E6C50_08520</name>
</gene>
<keyword evidence="2" id="KW-1185">Reference proteome</keyword>
<name>A0A4S4A1I4_9FLAO</name>
<dbReference type="OrthoDB" id="848634at2"/>
<sequence length="166" mass="19168">MELNKTIEILEALAAGCSPKTGEIVDENSVINEPDVVRALHVAINELKKKKPKKVTDNDEKKNLHKQVDFFRREKFNQMTDEIIDHLKKQVKAIGISKTENLSEYIISARINYPRAYEPWLNPEIELFNQALKYTNDLDLLCECFQRGKGSLESYGQKLIYESQNP</sequence>